<keyword evidence="12" id="KW-1185">Reference proteome</keyword>
<sequence length="420" mass="49678">MRIFHRRFLDRLPWIFLLLSVIYLLYTYSRSNEQEVNAVRQVIRRLTQGNASGLAQEKEGKCFPVHHILFLKTHKTGSSTMANIFFRYGDSRNLTFVLSPGTLLGWPHKFHITHPLRLFSKVPNILCSHARFNKKPMNWLFPRETSKYVTILRNPVDNFESVFNFAQLGKQLGFGDNLDALEKFLTKGIDYNSTHKGLMTHLSRNPMMFDLGLSPKFYQNLTAVKKYIRFLNKEFDLVMIMDYFDESLVLMKRLLCWELEDILYVKLNARLDKEIAKDLSKTVQENIKRWNMADVLLFDHFNATFWRKVKMEGPSFDDDLAAFRRKKENIKSLCLKDEMQQERAYHEKFVKGYLVRDDLTPRLKVLCGHFVRKENAFLDYLRQKRMIKLRTIGLDKFIKVQTESGWNTAKDLQYKPIKST</sequence>
<evidence type="ECO:0000313" key="12">
    <source>
        <dbReference type="Proteomes" id="UP000275408"/>
    </source>
</evidence>
<evidence type="ECO:0000256" key="8">
    <source>
        <dbReference type="ARBA" id="ARBA00023136"/>
    </source>
</evidence>
<proteinExistence type="inferred from homology"/>
<evidence type="ECO:0008006" key="13">
    <source>
        <dbReference type="Google" id="ProtNLM"/>
    </source>
</evidence>
<keyword evidence="3" id="KW-0808">Transferase</keyword>
<evidence type="ECO:0000256" key="4">
    <source>
        <dbReference type="ARBA" id="ARBA00022692"/>
    </source>
</evidence>
<dbReference type="OMA" id="NPMAFDL"/>
<gene>
    <name evidence="11" type="ORF">pdam_00008365</name>
</gene>
<dbReference type="GO" id="GO:0001733">
    <property type="term" value="F:galactosylceramide sulfotransferase activity"/>
    <property type="evidence" value="ECO:0007669"/>
    <property type="project" value="InterPro"/>
</dbReference>
<dbReference type="GO" id="GO:0000139">
    <property type="term" value="C:Golgi membrane"/>
    <property type="evidence" value="ECO:0007669"/>
    <property type="project" value="UniProtKB-SubCell"/>
</dbReference>
<reference evidence="11 12" key="1">
    <citation type="journal article" date="2018" name="Sci. Rep.">
        <title>Comparative analysis of the Pocillopora damicornis genome highlights role of immune system in coral evolution.</title>
        <authorList>
            <person name="Cunning R."/>
            <person name="Bay R.A."/>
            <person name="Gillette P."/>
            <person name="Baker A.C."/>
            <person name="Traylor-Knowles N."/>
        </authorList>
    </citation>
    <scope>NUCLEOTIDE SEQUENCE [LARGE SCALE GENOMIC DNA]</scope>
    <source>
        <strain evidence="11">RSMAS</strain>
        <tissue evidence="11">Whole animal</tissue>
    </source>
</reference>
<dbReference type="SUPFAM" id="SSF52540">
    <property type="entry name" value="P-loop containing nucleoside triphosphate hydrolases"/>
    <property type="match status" value="1"/>
</dbReference>
<evidence type="ECO:0000256" key="6">
    <source>
        <dbReference type="ARBA" id="ARBA00022989"/>
    </source>
</evidence>
<dbReference type="OrthoDB" id="5963456at2759"/>
<dbReference type="Pfam" id="PF06990">
    <property type="entry name" value="Gal-3-0_sulfotr"/>
    <property type="match status" value="1"/>
</dbReference>
<dbReference type="InterPro" id="IPR009729">
    <property type="entry name" value="Gal-3-0_sulfotransfrase"/>
</dbReference>
<keyword evidence="7" id="KW-0333">Golgi apparatus</keyword>
<feature type="transmembrane region" description="Helical" evidence="10">
    <location>
        <begin position="12"/>
        <end position="29"/>
    </location>
</feature>
<evidence type="ECO:0000256" key="10">
    <source>
        <dbReference type="SAM" id="Phobius"/>
    </source>
</evidence>
<dbReference type="PANTHER" id="PTHR14647:SF87">
    <property type="entry name" value="PUTATIVE-RELATED"/>
    <property type="match status" value="1"/>
</dbReference>
<dbReference type="PANTHER" id="PTHR14647">
    <property type="entry name" value="GALACTOSE-3-O-SULFOTRANSFERASE"/>
    <property type="match status" value="1"/>
</dbReference>
<comment type="caution">
    <text evidence="11">The sequence shown here is derived from an EMBL/GenBank/DDBJ whole genome shotgun (WGS) entry which is preliminary data.</text>
</comment>
<evidence type="ECO:0000256" key="5">
    <source>
        <dbReference type="ARBA" id="ARBA00022968"/>
    </source>
</evidence>
<evidence type="ECO:0000256" key="3">
    <source>
        <dbReference type="ARBA" id="ARBA00022679"/>
    </source>
</evidence>
<evidence type="ECO:0000256" key="2">
    <source>
        <dbReference type="ARBA" id="ARBA00008124"/>
    </source>
</evidence>
<dbReference type="Gene3D" id="3.40.50.300">
    <property type="entry name" value="P-loop containing nucleotide triphosphate hydrolases"/>
    <property type="match status" value="1"/>
</dbReference>
<dbReference type="STRING" id="46731.A0A3M6TB26"/>
<comment type="similarity">
    <text evidence="2">Belongs to the galactose-3-O-sulfotransferase family.</text>
</comment>
<dbReference type="AlphaFoldDB" id="A0A3M6TB26"/>
<name>A0A3M6TB26_POCDA</name>
<comment type="subcellular location">
    <subcellularLocation>
        <location evidence="1">Golgi apparatus membrane</location>
        <topology evidence="1">Single-pass type II membrane protein</topology>
    </subcellularLocation>
</comment>
<keyword evidence="4 10" id="KW-0812">Transmembrane</keyword>
<keyword evidence="8 10" id="KW-0472">Membrane</keyword>
<evidence type="ECO:0000313" key="11">
    <source>
        <dbReference type="EMBL" id="RMX38616.1"/>
    </source>
</evidence>
<organism evidence="11 12">
    <name type="scientific">Pocillopora damicornis</name>
    <name type="common">Cauliflower coral</name>
    <name type="synonym">Millepora damicornis</name>
    <dbReference type="NCBI Taxonomy" id="46731"/>
    <lineage>
        <taxon>Eukaryota</taxon>
        <taxon>Metazoa</taxon>
        <taxon>Cnidaria</taxon>
        <taxon>Anthozoa</taxon>
        <taxon>Hexacorallia</taxon>
        <taxon>Scleractinia</taxon>
        <taxon>Astrocoeniina</taxon>
        <taxon>Pocilloporidae</taxon>
        <taxon>Pocillopora</taxon>
    </lineage>
</organism>
<evidence type="ECO:0000256" key="7">
    <source>
        <dbReference type="ARBA" id="ARBA00023034"/>
    </source>
</evidence>
<keyword evidence="5" id="KW-0735">Signal-anchor</keyword>
<protein>
    <recommendedName>
        <fullName evidence="13">Sulfotransferase domain-containing protein</fullName>
    </recommendedName>
</protein>
<keyword evidence="6 10" id="KW-1133">Transmembrane helix</keyword>
<keyword evidence="9" id="KW-0325">Glycoprotein</keyword>
<evidence type="ECO:0000256" key="1">
    <source>
        <dbReference type="ARBA" id="ARBA00004323"/>
    </source>
</evidence>
<accession>A0A3M6TB26</accession>
<evidence type="ECO:0000256" key="9">
    <source>
        <dbReference type="ARBA" id="ARBA00023180"/>
    </source>
</evidence>
<dbReference type="InterPro" id="IPR027417">
    <property type="entry name" value="P-loop_NTPase"/>
</dbReference>
<dbReference type="GO" id="GO:0009247">
    <property type="term" value="P:glycolipid biosynthetic process"/>
    <property type="evidence" value="ECO:0007669"/>
    <property type="project" value="InterPro"/>
</dbReference>
<dbReference type="EMBL" id="RCHS01003977">
    <property type="protein sequence ID" value="RMX38616.1"/>
    <property type="molecule type" value="Genomic_DNA"/>
</dbReference>
<dbReference type="Proteomes" id="UP000275408">
    <property type="component" value="Unassembled WGS sequence"/>
</dbReference>